<keyword evidence="4 5" id="KW-0472">Membrane</keyword>
<organism evidence="7 8">
    <name type="scientific">Rothia endophytica</name>
    <dbReference type="NCBI Taxonomy" id="1324766"/>
    <lineage>
        <taxon>Bacteria</taxon>
        <taxon>Bacillati</taxon>
        <taxon>Actinomycetota</taxon>
        <taxon>Actinomycetes</taxon>
        <taxon>Micrococcales</taxon>
        <taxon>Micrococcaceae</taxon>
        <taxon>Rothia</taxon>
    </lineage>
</organism>
<dbReference type="SUPFAM" id="SSF103473">
    <property type="entry name" value="MFS general substrate transporter"/>
    <property type="match status" value="1"/>
</dbReference>
<evidence type="ECO:0000256" key="2">
    <source>
        <dbReference type="ARBA" id="ARBA00022692"/>
    </source>
</evidence>
<dbReference type="PANTHER" id="PTHR23514">
    <property type="entry name" value="BYPASS OF STOP CODON PROTEIN 6"/>
    <property type="match status" value="1"/>
</dbReference>
<evidence type="ECO:0000313" key="8">
    <source>
        <dbReference type="Proteomes" id="UP001500187"/>
    </source>
</evidence>
<evidence type="ECO:0000313" key="7">
    <source>
        <dbReference type="EMBL" id="GAA4789446.1"/>
    </source>
</evidence>
<name>A0ABP9B2F5_9MICC</name>
<feature type="transmembrane region" description="Helical" evidence="5">
    <location>
        <begin position="259"/>
        <end position="281"/>
    </location>
</feature>
<dbReference type="Pfam" id="PF07690">
    <property type="entry name" value="MFS_1"/>
    <property type="match status" value="1"/>
</dbReference>
<proteinExistence type="predicted"/>
<gene>
    <name evidence="7" type="ORF">GCM10023352_04180</name>
</gene>
<feature type="transmembrane region" description="Helical" evidence="5">
    <location>
        <begin position="12"/>
        <end position="34"/>
    </location>
</feature>
<feature type="transmembrane region" description="Helical" evidence="5">
    <location>
        <begin position="140"/>
        <end position="162"/>
    </location>
</feature>
<feature type="transmembrane region" description="Helical" evidence="5">
    <location>
        <begin position="312"/>
        <end position="330"/>
    </location>
</feature>
<keyword evidence="8" id="KW-1185">Reference proteome</keyword>
<accession>A0ABP9B2F5</accession>
<feature type="transmembrane region" description="Helical" evidence="5">
    <location>
        <begin position="81"/>
        <end position="102"/>
    </location>
</feature>
<keyword evidence="3 5" id="KW-1133">Transmembrane helix</keyword>
<protein>
    <submittedName>
        <fullName evidence="7">MFS transporter</fullName>
    </submittedName>
</protein>
<evidence type="ECO:0000256" key="5">
    <source>
        <dbReference type="SAM" id="Phobius"/>
    </source>
</evidence>
<dbReference type="InterPro" id="IPR020846">
    <property type="entry name" value="MFS_dom"/>
</dbReference>
<feature type="transmembrane region" description="Helical" evidence="5">
    <location>
        <begin position="222"/>
        <end position="239"/>
    </location>
</feature>
<feature type="transmembrane region" description="Helical" evidence="5">
    <location>
        <begin position="370"/>
        <end position="389"/>
    </location>
</feature>
<feature type="transmembrane region" description="Helical" evidence="5">
    <location>
        <begin position="168"/>
        <end position="189"/>
    </location>
</feature>
<evidence type="ECO:0000256" key="1">
    <source>
        <dbReference type="ARBA" id="ARBA00004651"/>
    </source>
</evidence>
<dbReference type="InterPro" id="IPR051788">
    <property type="entry name" value="MFS_Transporter"/>
</dbReference>
<feature type="transmembrane region" description="Helical" evidence="5">
    <location>
        <begin position="288"/>
        <end position="306"/>
    </location>
</feature>
<dbReference type="InterPro" id="IPR036259">
    <property type="entry name" value="MFS_trans_sf"/>
</dbReference>
<evidence type="ECO:0000256" key="4">
    <source>
        <dbReference type="ARBA" id="ARBA00023136"/>
    </source>
</evidence>
<reference evidence="8" key="1">
    <citation type="journal article" date="2019" name="Int. J. Syst. Evol. Microbiol.">
        <title>The Global Catalogue of Microorganisms (GCM) 10K type strain sequencing project: providing services to taxonomists for standard genome sequencing and annotation.</title>
        <authorList>
            <consortium name="The Broad Institute Genomics Platform"/>
            <consortium name="The Broad Institute Genome Sequencing Center for Infectious Disease"/>
            <person name="Wu L."/>
            <person name="Ma J."/>
        </authorList>
    </citation>
    <scope>NUCLEOTIDE SEQUENCE [LARGE SCALE GENOMIC DNA]</scope>
    <source>
        <strain evidence="8">JCM 18541</strain>
    </source>
</reference>
<feature type="domain" description="Major facilitator superfamily (MFS) profile" evidence="6">
    <location>
        <begin position="14"/>
        <end position="398"/>
    </location>
</feature>
<dbReference type="RefSeq" id="WP_345444157.1">
    <property type="nucleotide sequence ID" value="NZ_BAABKP010000001.1"/>
</dbReference>
<feature type="transmembrane region" description="Helical" evidence="5">
    <location>
        <begin position="108"/>
        <end position="128"/>
    </location>
</feature>
<comment type="subcellular location">
    <subcellularLocation>
        <location evidence="1">Cell membrane</location>
        <topology evidence="1">Multi-pass membrane protein</topology>
    </subcellularLocation>
</comment>
<dbReference type="CDD" id="cd17393">
    <property type="entry name" value="MFS_MosC_like"/>
    <property type="match status" value="1"/>
</dbReference>
<keyword evidence="2 5" id="KW-0812">Transmembrane</keyword>
<dbReference type="PROSITE" id="PS50850">
    <property type="entry name" value="MFS"/>
    <property type="match status" value="1"/>
</dbReference>
<dbReference type="EMBL" id="BAABKP010000001">
    <property type="protein sequence ID" value="GAA4789446.1"/>
    <property type="molecule type" value="Genomic_DNA"/>
</dbReference>
<comment type="caution">
    <text evidence="7">The sequence shown here is derived from an EMBL/GenBank/DDBJ whole genome shotgun (WGS) entry which is preliminary data.</text>
</comment>
<sequence length="416" mass="43994">MAQRLQLSEREITVWYRAVLGLFFSSGLVIAALLTRLPDVAHGLGLSSGPMGMLLLGMTLGSFTAVSFSGAAVAKFGSRTCIAAAYAVTIVGMLLIGVGVHLSSFPLVLVGLIFQGLSSAISNVASNVQGVSNERALGRYVTPIMHGFFSIGTVVGAAIGTLDTALGVPFMVHMFYFAAAVAFIVFFSLRKCHSESYGQDDTRALATVGTYRVRDAWRDKHTLLIGLFVMGMALAEGSANDWVALALTHDYGTSSPVGSAGYFTFVAAMMVGRLAGTVFLNRYGRVRVLRVTCTLALGGLTLFIFAPNVPLGFAGLLIWGLGASLGFPTGMSAASDDPLKSAVRVSVVSTIGYAAFLGGPPLLGLLGEHFGIRNGLLAVLIFVAVSLYLTRYLEPRKKPAVYTESLPVIREIRTQD</sequence>
<dbReference type="Proteomes" id="UP001500187">
    <property type="component" value="Unassembled WGS sequence"/>
</dbReference>
<dbReference type="InterPro" id="IPR011701">
    <property type="entry name" value="MFS"/>
</dbReference>
<dbReference type="PANTHER" id="PTHR23514:SF13">
    <property type="entry name" value="INNER MEMBRANE PROTEIN YBJJ"/>
    <property type="match status" value="1"/>
</dbReference>
<feature type="transmembrane region" description="Helical" evidence="5">
    <location>
        <begin position="54"/>
        <end position="74"/>
    </location>
</feature>
<evidence type="ECO:0000259" key="6">
    <source>
        <dbReference type="PROSITE" id="PS50850"/>
    </source>
</evidence>
<dbReference type="Gene3D" id="1.20.1250.20">
    <property type="entry name" value="MFS general substrate transporter like domains"/>
    <property type="match status" value="1"/>
</dbReference>
<evidence type="ECO:0000256" key="3">
    <source>
        <dbReference type="ARBA" id="ARBA00022989"/>
    </source>
</evidence>
<feature type="transmembrane region" description="Helical" evidence="5">
    <location>
        <begin position="342"/>
        <end position="364"/>
    </location>
</feature>